<evidence type="ECO:0000313" key="1">
    <source>
        <dbReference type="EMBL" id="KAA5396345.1"/>
    </source>
</evidence>
<evidence type="ECO:0000313" key="3">
    <source>
        <dbReference type="Proteomes" id="UP000441162"/>
    </source>
</evidence>
<dbReference type="RefSeq" id="WP_087388080.1">
    <property type="nucleotide sequence ID" value="NZ_NFKX01000009.1"/>
</dbReference>
<name>A0A1Y4PLK3_9BACT</name>
<dbReference type="SUPFAM" id="SSF56112">
    <property type="entry name" value="Protein kinase-like (PK-like)"/>
    <property type="match status" value="1"/>
</dbReference>
<dbReference type="AlphaFoldDB" id="A0A1Y4PLK3"/>
<dbReference type="EMBL" id="VVZA01000012">
    <property type="protein sequence ID" value="KAA5403957.1"/>
    <property type="molecule type" value="Genomic_DNA"/>
</dbReference>
<dbReference type="InterPro" id="IPR011009">
    <property type="entry name" value="Kinase-like_dom_sf"/>
</dbReference>
<evidence type="ECO:0000313" key="2">
    <source>
        <dbReference type="EMBL" id="KAA5403957.1"/>
    </source>
</evidence>
<evidence type="ECO:0008006" key="5">
    <source>
        <dbReference type="Google" id="ProtNLM"/>
    </source>
</evidence>
<evidence type="ECO:0000313" key="4">
    <source>
        <dbReference type="Proteomes" id="UP000481616"/>
    </source>
</evidence>
<proteinExistence type="predicted"/>
<dbReference type="EMBL" id="VVYY01000013">
    <property type="protein sequence ID" value="KAA5396345.1"/>
    <property type="molecule type" value="Genomic_DNA"/>
</dbReference>
<reference evidence="3 4" key="1">
    <citation type="journal article" date="2019" name="Nat. Med.">
        <title>A library of human gut bacterial isolates paired with longitudinal multiomics data enables mechanistic microbiome research.</title>
        <authorList>
            <person name="Poyet M."/>
            <person name="Groussin M."/>
            <person name="Gibbons S.M."/>
            <person name="Avila-Pacheco J."/>
            <person name="Jiang X."/>
            <person name="Kearney S.M."/>
            <person name="Perrotta A.R."/>
            <person name="Berdy B."/>
            <person name="Zhao S."/>
            <person name="Lieberman T.D."/>
            <person name="Swanson P.K."/>
            <person name="Smith M."/>
            <person name="Roesemann S."/>
            <person name="Alexander J.E."/>
            <person name="Rich S.A."/>
            <person name="Livny J."/>
            <person name="Vlamakis H."/>
            <person name="Clish C."/>
            <person name="Bullock K."/>
            <person name="Deik A."/>
            <person name="Scott J."/>
            <person name="Pierce K.A."/>
            <person name="Xavier R.J."/>
            <person name="Alm E.J."/>
        </authorList>
    </citation>
    <scope>NUCLEOTIDE SEQUENCE [LARGE SCALE GENOMIC DNA]</scope>
    <source>
        <strain evidence="1 4">BIOML-A1</strain>
        <strain evidence="2 3">BIOML-A4</strain>
    </source>
</reference>
<sequence length="367" mass="43285">MNVSDLYSHIVVSNSGNRFYRFSNADGKTWIIPARNMRIAMNLYQPSGRNGKLVKALFPWLYGIPFVWRVIHAEKLHYKLRDELKQLLCRLFHEEEIEFSLFGGTPCVHQKVTIQISKGCHILGYCKVSGSNEIAELFQNEADLLELLKKQNMDGVPQCLYCGKMAEGFSLFVQTTAKTQQSKVLHEWGILHEHFLDKLQRKTIQSITFEKSDYYKTLQGLQSHLDWLPEFMNRNVIEKTMNKIVNPYKGKIVDFSAYHADFTPWNMFVEKNRLFVFDWEYARTTYPPMLDRYHFFTQTAIFEKHWQEKEIIAFLQSPDANWVNREIYTLYLLDIISRFTVREKGTVEGDIAQSMKIWNDLLIYLNK</sequence>
<organism evidence="2 3">
    <name type="scientific">Phocaeicola dorei</name>
    <dbReference type="NCBI Taxonomy" id="357276"/>
    <lineage>
        <taxon>Bacteria</taxon>
        <taxon>Pseudomonadati</taxon>
        <taxon>Bacteroidota</taxon>
        <taxon>Bacteroidia</taxon>
        <taxon>Bacteroidales</taxon>
        <taxon>Bacteroidaceae</taxon>
        <taxon>Phocaeicola</taxon>
    </lineage>
</organism>
<dbReference type="Proteomes" id="UP000481616">
    <property type="component" value="Unassembled WGS sequence"/>
</dbReference>
<protein>
    <recommendedName>
        <fullName evidence="5">Aminoglycoside phosphotransferase domain-containing protein</fullName>
    </recommendedName>
</protein>
<accession>A0A1Y4PLK3</accession>
<dbReference type="Proteomes" id="UP000441162">
    <property type="component" value="Unassembled WGS sequence"/>
</dbReference>
<dbReference type="Gene3D" id="3.90.1200.10">
    <property type="match status" value="1"/>
</dbReference>
<gene>
    <name evidence="2" type="ORF">F2Y51_14745</name>
    <name evidence="1" type="ORF">F2Y58_15680</name>
</gene>
<comment type="caution">
    <text evidence="2">The sequence shown here is derived from an EMBL/GenBank/DDBJ whole genome shotgun (WGS) entry which is preliminary data.</text>
</comment>